<feature type="transmembrane region" description="Helical" evidence="1">
    <location>
        <begin position="45"/>
        <end position="67"/>
    </location>
</feature>
<dbReference type="AlphaFoldDB" id="A0A9X7T962"/>
<evidence type="ECO:0000313" key="2">
    <source>
        <dbReference type="EMBL" id="QIA88561.1"/>
    </source>
</evidence>
<evidence type="ECO:0000313" key="4">
    <source>
        <dbReference type="Proteomes" id="UP000464749"/>
    </source>
</evidence>
<keyword evidence="1" id="KW-1133">Transmembrane helix</keyword>
<dbReference type="EMBL" id="CP040855">
    <property type="protein sequence ID" value="QIA88586.1"/>
    <property type="molecule type" value="Genomic_DNA"/>
</dbReference>
<accession>A0A9X7T962</accession>
<keyword evidence="1" id="KW-0812">Transmembrane</keyword>
<dbReference type="EMBL" id="CP040855">
    <property type="protein sequence ID" value="QIA88561.1"/>
    <property type="molecule type" value="Genomic_DNA"/>
</dbReference>
<feature type="transmembrane region" description="Helical" evidence="1">
    <location>
        <begin position="14"/>
        <end position="33"/>
    </location>
</feature>
<evidence type="ECO:0000313" key="3">
    <source>
        <dbReference type="EMBL" id="QIA88586.1"/>
    </source>
</evidence>
<geneLocation type="plasmid" evidence="3 4">
    <name>unnamed1</name>
</geneLocation>
<protein>
    <submittedName>
        <fullName evidence="3">Uncharacterized protein</fullName>
    </submittedName>
</protein>
<gene>
    <name evidence="2" type="ORF">FEE39_09980</name>
    <name evidence="3" type="ORF">FEE39_10105</name>
</gene>
<reference evidence="3 4" key="1">
    <citation type="submission" date="2019-06" db="EMBL/GenBank/DDBJ databases">
        <title>Whole genome sequencing of Lactobacillus johnsonii strain G2A.</title>
        <authorList>
            <person name="Conlan S."/>
            <person name="Thomas P.J."/>
            <person name="Mullikin J."/>
            <person name="Singer J."/>
            <person name="Weaver C."/>
            <person name="Segre J.A."/>
        </authorList>
    </citation>
    <scope>NUCLEOTIDE SEQUENCE [LARGE SCALE GENOMIC DNA]</scope>
    <source>
        <strain evidence="3 4">G2A</strain>
        <plasmid evidence="3 4">unnamed1</plasmid>
    </source>
</reference>
<evidence type="ECO:0000256" key="1">
    <source>
        <dbReference type="SAM" id="Phobius"/>
    </source>
</evidence>
<keyword evidence="3" id="KW-0614">Plasmid</keyword>
<name>A0A9X7T962_LACJH</name>
<dbReference type="Proteomes" id="UP000464749">
    <property type="component" value="Plasmid unnamed1"/>
</dbReference>
<sequence length="192" mass="22358">MEEIMFFSKYLYSLNPWLVIGIFVASICIMLSFDWLEINYKKHKTLFIFELLFITGGFFLFTAWIMYGIVVYRNNAIDAVDKAIETEKASEYATVHKYKVESYSLTPDKYGLRIKAQVRLTNGEKINDVDVQPTYKLNVKVQDNNKPVDKNSTSVAYYDANLKPKYQPLNKNKFRQKILVITEKSTSSINDK</sequence>
<proteinExistence type="predicted"/>
<keyword evidence="1" id="KW-0472">Membrane</keyword>
<dbReference type="RefSeq" id="WP_163588939.1">
    <property type="nucleotide sequence ID" value="NZ_CP040855.1"/>
</dbReference>
<organism evidence="3 4">
    <name type="scientific">Lactobacillus johnsonii</name>
    <dbReference type="NCBI Taxonomy" id="33959"/>
    <lineage>
        <taxon>Bacteria</taxon>
        <taxon>Bacillati</taxon>
        <taxon>Bacillota</taxon>
        <taxon>Bacilli</taxon>
        <taxon>Lactobacillales</taxon>
        <taxon>Lactobacillaceae</taxon>
        <taxon>Lactobacillus</taxon>
    </lineage>
</organism>